<dbReference type="EMBL" id="GGEC01062666">
    <property type="protein sequence ID" value="MBX43150.1"/>
    <property type="molecule type" value="Transcribed_RNA"/>
</dbReference>
<proteinExistence type="predicted"/>
<protein>
    <submittedName>
        <fullName evidence="1">Uncharacterized protein</fullName>
    </submittedName>
</protein>
<reference evidence="1" key="1">
    <citation type="submission" date="2018-02" db="EMBL/GenBank/DDBJ databases">
        <title>Rhizophora mucronata_Transcriptome.</title>
        <authorList>
            <person name="Meera S.P."/>
            <person name="Sreeshan A."/>
            <person name="Augustine A."/>
        </authorList>
    </citation>
    <scope>NUCLEOTIDE SEQUENCE</scope>
    <source>
        <tissue evidence="1">Leaf</tissue>
    </source>
</reference>
<organism evidence="1">
    <name type="scientific">Rhizophora mucronata</name>
    <name type="common">Asiatic mangrove</name>
    <dbReference type="NCBI Taxonomy" id="61149"/>
    <lineage>
        <taxon>Eukaryota</taxon>
        <taxon>Viridiplantae</taxon>
        <taxon>Streptophyta</taxon>
        <taxon>Embryophyta</taxon>
        <taxon>Tracheophyta</taxon>
        <taxon>Spermatophyta</taxon>
        <taxon>Magnoliopsida</taxon>
        <taxon>eudicotyledons</taxon>
        <taxon>Gunneridae</taxon>
        <taxon>Pentapetalae</taxon>
        <taxon>rosids</taxon>
        <taxon>fabids</taxon>
        <taxon>Malpighiales</taxon>
        <taxon>Rhizophoraceae</taxon>
        <taxon>Rhizophora</taxon>
    </lineage>
</organism>
<accession>A0A2P2NL72</accession>
<name>A0A2P2NL72_RHIMU</name>
<dbReference type="AlphaFoldDB" id="A0A2P2NL72"/>
<sequence length="37" mass="4451">MKKKLFLYQFLLSTRDGEKPLFFQNEKRSTINKAICN</sequence>
<evidence type="ECO:0000313" key="1">
    <source>
        <dbReference type="EMBL" id="MBX43150.1"/>
    </source>
</evidence>